<dbReference type="InterPro" id="IPR052585">
    <property type="entry name" value="Lipid_raft_assoc_Zn_ADH"/>
</dbReference>
<proteinExistence type="predicted"/>
<dbReference type="PANTHER" id="PTHR43482:SF1">
    <property type="entry name" value="PROTEIN AST1-RELATED"/>
    <property type="match status" value="1"/>
</dbReference>
<dbReference type="InterPro" id="IPR013154">
    <property type="entry name" value="ADH-like_N"/>
</dbReference>
<dbReference type="GO" id="GO:0016491">
    <property type="term" value="F:oxidoreductase activity"/>
    <property type="evidence" value="ECO:0007669"/>
    <property type="project" value="InterPro"/>
</dbReference>
<name>A0A192H386_9LACO</name>
<dbReference type="GeneID" id="42982219"/>
<dbReference type="EMBL" id="CP014873">
    <property type="protein sequence ID" value="ANK62718.1"/>
    <property type="molecule type" value="Genomic_DNA"/>
</dbReference>
<evidence type="ECO:0000313" key="2">
    <source>
        <dbReference type="Proteomes" id="UP000078582"/>
    </source>
</evidence>
<dbReference type="Gene3D" id="3.40.50.720">
    <property type="entry name" value="NAD(P)-binding Rossmann-like Domain"/>
    <property type="match status" value="1"/>
</dbReference>
<organism evidence="1 2">
    <name type="scientific">Loigolactobacillus backii</name>
    <dbReference type="NCBI Taxonomy" id="375175"/>
    <lineage>
        <taxon>Bacteria</taxon>
        <taxon>Bacillati</taxon>
        <taxon>Bacillota</taxon>
        <taxon>Bacilli</taxon>
        <taxon>Lactobacillales</taxon>
        <taxon>Lactobacillaceae</taxon>
        <taxon>Loigolactobacillus</taxon>
    </lineage>
</organism>
<accession>A0A192H386</accession>
<dbReference type="SMART" id="SM00829">
    <property type="entry name" value="PKS_ER"/>
    <property type="match status" value="1"/>
</dbReference>
<keyword evidence="2" id="KW-1185">Reference proteome</keyword>
<dbReference type="SUPFAM" id="SSF50129">
    <property type="entry name" value="GroES-like"/>
    <property type="match status" value="1"/>
</dbReference>
<dbReference type="AlphaFoldDB" id="A0A192H386"/>
<dbReference type="KEGG" id="lbt:AYR52_03005"/>
<dbReference type="Pfam" id="PF13602">
    <property type="entry name" value="ADH_zinc_N_2"/>
    <property type="match status" value="1"/>
</dbReference>
<dbReference type="Pfam" id="PF08240">
    <property type="entry name" value="ADH_N"/>
    <property type="match status" value="1"/>
</dbReference>
<dbReference type="Proteomes" id="UP000078582">
    <property type="component" value="Chromosome"/>
</dbReference>
<protein>
    <submittedName>
        <fullName evidence="1">NADPH:quinone reductase</fullName>
    </submittedName>
</protein>
<dbReference type="RefSeq" id="WP_068223656.1">
    <property type="nucleotide sequence ID" value="NZ_CP014623.1"/>
</dbReference>
<dbReference type="PANTHER" id="PTHR43482">
    <property type="entry name" value="PROTEIN AST1-RELATED"/>
    <property type="match status" value="1"/>
</dbReference>
<evidence type="ECO:0000313" key="1">
    <source>
        <dbReference type="EMBL" id="ANK62718.1"/>
    </source>
</evidence>
<dbReference type="InterPro" id="IPR020843">
    <property type="entry name" value="ER"/>
</dbReference>
<dbReference type="InterPro" id="IPR036291">
    <property type="entry name" value="NAD(P)-bd_dom_sf"/>
</dbReference>
<sequence>MQSFGFNQFGPPSVFKEIVQAPPVLSPIRVLVDVIGFGLNPYDAALRRGEQQANRPLPFPIVPGTDVVGTINSIGSDVTDYLPGDLVIAHPNIGGYASQVPVSHNKIGRLPSAFPIEQAVGLPSVGITAYNILFNALSIRPAQSLAIEGAAGGVGSLLLQLAKAAGLSVTAVAASKHANLLDQLGANQFIPSEKFSTANVKFDIVINAINGGNDQERGVAHVKASGQYLSLNPIAEALKQAHPQITMTAFQPKREYRDRPALGYLTKLMQQKELVVPIAQQFDFNLTSVIVAQSLLEQRHSAGKLIVLKNK</sequence>
<dbReference type="STRING" id="375175.AYR53_08120"/>
<dbReference type="InterPro" id="IPR011032">
    <property type="entry name" value="GroES-like_sf"/>
</dbReference>
<gene>
    <name evidence="1" type="ORF">AYR53_08120</name>
</gene>
<dbReference type="OrthoDB" id="9792162at2"/>
<dbReference type="SUPFAM" id="SSF51735">
    <property type="entry name" value="NAD(P)-binding Rossmann-fold domains"/>
    <property type="match status" value="1"/>
</dbReference>
<dbReference type="Gene3D" id="3.90.180.10">
    <property type="entry name" value="Medium-chain alcohol dehydrogenases, catalytic domain"/>
    <property type="match status" value="1"/>
</dbReference>
<dbReference type="CDD" id="cd05289">
    <property type="entry name" value="MDR_like_2"/>
    <property type="match status" value="1"/>
</dbReference>
<reference evidence="1 2" key="1">
    <citation type="submission" date="2016-03" db="EMBL/GenBank/DDBJ databases">
        <title>Pediococcus and Lactobacillus from brewery environment - whole genome sequencing and assembly.</title>
        <authorList>
            <person name="Behr J."/>
            <person name="Geissler A.J."/>
            <person name="Vogel R.F."/>
        </authorList>
    </citation>
    <scope>NUCLEOTIDE SEQUENCE [LARGE SCALE GENOMIC DNA]</scope>
    <source>
        <strain evidence="1 2">TMW 1.1989</strain>
    </source>
</reference>